<keyword evidence="4" id="KW-0378">Hydrolase</keyword>
<comment type="subcellular location">
    <subcellularLocation>
        <location evidence="1">Virion</location>
    </subcellularLocation>
</comment>
<dbReference type="InterPro" id="IPR054613">
    <property type="entry name" value="Peptidase_S78_dom"/>
</dbReference>
<reference evidence="7 8" key="1">
    <citation type="submission" date="2023-08" db="EMBL/GenBank/DDBJ databases">
        <authorList>
            <person name="Roldan D.M."/>
            <person name="Menes R.J."/>
        </authorList>
    </citation>
    <scope>NUCLEOTIDE SEQUENCE [LARGE SCALE GENOMIC DNA]</scope>
    <source>
        <strain evidence="7 8">CCM 2812</strain>
    </source>
</reference>
<feature type="domain" description="Phage capsid-like C-terminal" evidence="6">
    <location>
        <begin position="387"/>
        <end position="663"/>
    </location>
</feature>
<evidence type="ECO:0000256" key="2">
    <source>
        <dbReference type="ARBA" id="ARBA00022612"/>
    </source>
</evidence>
<gene>
    <name evidence="7" type="ORF">Q8X39_06835</name>
</gene>
<evidence type="ECO:0000313" key="8">
    <source>
        <dbReference type="Proteomes" id="UP001235760"/>
    </source>
</evidence>
<dbReference type="Pfam" id="PF05065">
    <property type="entry name" value="Phage_capsid"/>
    <property type="match status" value="1"/>
</dbReference>
<keyword evidence="8" id="KW-1185">Reference proteome</keyword>
<feature type="domain" description="Prohead serine protease" evidence="5">
    <location>
        <begin position="74"/>
        <end position="169"/>
    </location>
</feature>
<dbReference type="Proteomes" id="UP001235760">
    <property type="component" value="Unassembled WGS sequence"/>
</dbReference>
<dbReference type="EMBL" id="JAUZEE010000003">
    <property type="protein sequence ID" value="MDP4300348.1"/>
    <property type="molecule type" value="Genomic_DNA"/>
</dbReference>
<dbReference type="SUPFAM" id="SSF56563">
    <property type="entry name" value="Major capsid protein gp5"/>
    <property type="match status" value="1"/>
</dbReference>
<evidence type="ECO:0000256" key="3">
    <source>
        <dbReference type="ARBA" id="ARBA00022670"/>
    </source>
</evidence>
<protein>
    <submittedName>
        <fullName evidence="7">Phage major capsid protein</fullName>
    </submittedName>
</protein>
<name>A0ABT9G2F4_LEPDI</name>
<dbReference type="Pfam" id="PF04586">
    <property type="entry name" value="Peptidase_S78"/>
    <property type="match status" value="1"/>
</dbReference>
<dbReference type="InterPro" id="IPR054612">
    <property type="entry name" value="Phage_capsid-like_C"/>
</dbReference>
<sequence length="670" mass="71422">MTVPIDRTAIPDDVRQATTGIQRRAFAQQRAQVDEQARTVDLCFASELPYDRWFGTEILDCTAAAVDLSRLNGRHPLLLNHRPDQQIGVVERAWIDTDRRARATVRFSRSALGEEVMRDVIDGIRELVSVGYAIDEMVLEARTDTDATYRVTRWTPYEVSLVSIPADPTVGIGRSLAAPAVPAQKKETPVSDATTLATTVPVTPPVTPPAAAPAAVDVRVIETDAIRRERERISVIRAMGSAHKLADEADRAVNDGTTVDAFRAAVLDRLTVSGSIRPAEKPELGLSPKDQRGYSITRLMRAMLDPHDSDAQKAAAFEIECSVQARKLRPLDEQGHLAAQRGSGFTVPVDILQGNVAHQADAARDAVRLLSQRLQQRDLTVGTPTAGGNLVATDLLAGSFIDLLRNRMVIAGLGATVLDGLSGNIAIPSQTAGAATYWVDEGVAVTESQAAFGQVTMTPRTVGMFTDYSRKTLLQPSLSIEALVRADLAMGIAVEIDRVALAGSGSAPQPRGVLNTAGIGAVAIGANGGVPTYEHMVALEEAIALANADIGSMAYVTNAKMRARLKLTQVFGSTNGQAVWADNSVNGYPAAVTQNCPANLTKGTAVGTCSAIVFGAWRELLMGFWSGLDLVIDPITLSTSGGRRIIALQDMDIAVRRPASFAAVLDALRS</sequence>
<evidence type="ECO:0000313" key="7">
    <source>
        <dbReference type="EMBL" id="MDP4300348.1"/>
    </source>
</evidence>
<evidence type="ECO:0000259" key="5">
    <source>
        <dbReference type="Pfam" id="PF04586"/>
    </source>
</evidence>
<dbReference type="Gene3D" id="3.30.2400.10">
    <property type="entry name" value="Major capsid protein gp5"/>
    <property type="match status" value="1"/>
</dbReference>
<keyword evidence="2" id="KW-1188">Viral release from host cell</keyword>
<dbReference type="RefSeq" id="WP_305748909.1">
    <property type="nucleotide sequence ID" value="NZ_JAUZEE010000003.1"/>
</dbReference>
<accession>A0ABT9G2F4</accession>
<evidence type="ECO:0000256" key="1">
    <source>
        <dbReference type="ARBA" id="ARBA00004328"/>
    </source>
</evidence>
<comment type="caution">
    <text evidence="7">The sequence shown here is derived from an EMBL/GenBank/DDBJ whole genome shotgun (WGS) entry which is preliminary data.</text>
</comment>
<keyword evidence="3" id="KW-0645">Protease</keyword>
<organism evidence="7 8">
    <name type="scientific">Leptothrix discophora</name>
    <dbReference type="NCBI Taxonomy" id="89"/>
    <lineage>
        <taxon>Bacteria</taxon>
        <taxon>Pseudomonadati</taxon>
        <taxon>Pseudomonadota</taxon>
        <taxon>Betaproteobacteria</taxon>
        <taxon>Burkholderiales</taxon>
        <taxon>Sphaerotilaceae</taxon>
        <taxon>Leptothrix</taxon>
    </lineage>
</organism>
<evidence type="ECO:0000256" key="4">
    <source>
        <dbReference type="ARBA" id="ARBA00022801"/>
    </source>
</evidence>
<dbReference type="InterPro" id="IPR024455">
    <property type="entry name" value="Phage_capsid"/>
</dbReference>
<proteinExistence type="predicted"/>
<evidence type="ECO:0000259" key="6">
    <source>
        <dbReference type="Pfam" id="PF05065"/>
    </source>
</evidence>
<dbReference type="NCBIfam" id="TIGR01554">
    <property type="entry name" value="major_cap_HK97"/>
    <property type="match status" value="1"/>
</dbReference>